<dbReference type="RefSeq" id="WP_109246253.1">
    <property type="nucleotide sequence ID" value="NZ_BFFO01000009.1"/>
</dbReference>
<dbReference type="SUPFAM" id="SSF52788">
    <property type="entry name" value="Phosphotyrosine protein phosphatases I"/>
    <property type="match status" value="1"/>
</dbReference>
<evidence type="ECO:0000256" key="6">
    <source>
        <dbReference type="PIRSR" id="PIRSR617867-1"/>
    </source>
</evidence>
<accession>A0A2R5HH43</accession>
<name>A0A2R5HH43_9LACT</name>
<dbReference type="EMBL" id="BFFO01000009">
    <property type="protein sequence ID" value="GBG97302.1"/>
    <property type="molecule type" value="Genomic_DNA"/>
</dbReference>
<dbReference type="PANTHER" id="PTHR11717">
    <property type="entry name" value="LOW MOLECULAR WEIGHT PROTEIN TYROSINE PHOSPHATASE"/>
    <property type="match status" value="1"/>
</dbReference>
<evidence type="ECO:0000256" key="1">
    <source>
        <dbReference type="ARBA" id="ARBA00011063"/>
    </source>
</evidence>
<dbReference type="Pfam" id="PF01451">
    <property type="entry name" value="LMWPc"/>
    <property type="match status" value="1"/>
</dbReference>
<comment type="catalytic activity">
    <reaction evidence="5">
        <text>O-phospho-L-tyrosyl-[protein] + H2O = L-tyrosyl-[protein] + phosphate</text>
        <dbReference type="Rhea" id="RHEA:10684"/>
        <dbReference type="Rhea" id="RHEA-COMP:10136"/>
        <dbReference type="Rhea" id="RHEA-COMP:20101"/>
        <dbReference type="ChEBI" id="CHEBI:15377"/>
        <dbReference type="ChEBI" id="CHEBI:43474"/>
        <dbReference type="ChEBI" id="CHEBI:46858"/>
        <dbReference type="ChEBI" id="CHEBI:61978"/>
        <dbReference type="EC" id="3.1.3.48"/>
    </reaction>
</comment>
<proteinExistence type="inferred from homology"/>
<dbReference type="GO" id="GO:0004725">
    <property type="term" value="F:protein tyrosine phosphatase activity"/>
    <property type="evidence" value="ECO:0007669"/>
    <property type="project" value="UniProtKB-EC"/>
</dbReference>
<evidence type="ECO:0000313" key="8">
    <source>
        <dbReference type="EMBL" id="GBG97302.1"/>
    </source>
</evidence>
<dbReference type="SMART" id="SM00226">
    <property type="entry name" value="LMWPc"/>
    <property type="match status" value="1"/>
</dbReference>
<dbReference type="InterPro" id="IPR023485">
    <property type="entry name" value="Ptyr_pPase"/>
</dbReference>
<dbReference type="InterPro" id="IPR036196">
    <property type="entry name" value="Ptyr_pPase_sf"/>
</dbReference>
<dbReference type="InterPro" id="IPR050438">
    <property type="entry name" value="LMW_PTPase"/>
</dbReference>
<dbReference type="PRINTS" id="PR00719">
    <property type="entry name" value="LMWPTPASE"/>
</dbReference>
<evidence type="ECO:0000256" key="4">
    <source>
        <dbReference type="ARBA" id="ARBA00022912"/>
    </source>
</evidence>
<organism evidence="8 9">
    <name type="scientific">Lactococcus termiticola</name>
    <dbReference type="NCBI Taxonomy" id="2169526"/>
    <lineage>
        <taxon>Bacteria</taxon>
        <taxon>Bacillati</taxon>
        <taxon>Bacillota</taxon>
        <taxon>Bacilli</taxon>
        <taxon>Lactobacillales</taxon>
        <taxon>Streptococcaceae</taxon>
        <taxon>Lactococcus</taxon>
    </lineage>
</organism>
<evidence type="ECO:0000313" key="9">
    <source>
        <dbReference type="Proteomes" id="UP000245021"/>
    </source>
</evidence>
<dbReference type="EC" id="3.1.3.48" evidence="2"/>
<keyword evidence="4" id="KW-0904">Protein phosphatase</keyword>
<dbReference type="InterPro" id="IPR017867">
    <property type="entry name" value="Tyr_phospatase_low_mol_wt"/>
</dbReference>
<keyword evidence="9" id="KW-1185">Reference proteome</keyword>
<dbReference type="Proteomes" id="UP000245021">
    <property type="component" value="Unassembled WGS sequence"/>
</dbReference>
<keyword evidence="3" id="KW-0378">Hydrolase</keyword>
<comment type="similarity">
    <text evidence="1">Belongs to the low molecular weight phosphotyrosine protein phosphatase family.</text>
</comment>
<feature type="active site" description="Nucleophile" evidence="6">
    <location>
        <position position="9"/>
    </location>
</feature>
<evidence type="ECO:0000259" key="7">
    <source>
        <dbReference type="SMART" id="SM00226"/>
    </source>
</evidence>
<evidence type="ECO:0000256" key="5">
    <source>
        <dbReference type="ARBA" id="ARBA00051722"/>
    </source>
</evidence>
<sequence length="145" mass="16661">MKRKLLFVCLGNICRSPMAEFVMKDLAEKAGRAEDFEIESRGTSDWEHGNPIHKGTQGIFKQYEIPYSQSKASLQIRPEDFGYFDEIYALDSSNYQDLQAMSPASESHKIKMLVETGVPDPWYTGDFEETYRLVKSSCQKILDEM</sequence>
<evidence type="ECO:0000256" key="3">
    <source>
        <dbReference type="ARBA" id="ARBA00022801"/>
    </source>
</evidence>
<reference evidence="8 9" key="1">
    <citation type="journal article" date="2018" name="Genome Announc.">
        <title>Draft Genome Sequence of Lactococcus sp. Strain NtB2 (JCM 32569), Isolated from the Gut of the Higher Termite Nasutitermes takasagoensis.</title>
        <authorList>
            <person name="Noda S."/>
            <person name="Aihara C."/>
            <person name="Yuki M."/>
            <person name="Ohkuma M."/>
        </authorList>
    </citation>
    <scope>NUCLEOTIDE SEQUENCE [LARGE SCALE GENOMIC DNA]</scope>
    <source>
        <strain evidence="8 9">NtB2</strain>
    </source>
</reference>
<dbReference type="Gene3D" id="3.40.50.2300">
    <property type="match status" value="1"/>
</dbReference>
<protein>
    <recommendedName>
        <fullName evidence="2">protein-tyrosine-phosphatase</fullName>
        <ecNumber evidence="2">3.1.3.48</ecNumber>
    </recommendedName>
</protein>
<comment type="caution">
    <text evidence="8">The sequence shown here is derived from an EMBL/GenBank/DDBJ whole genome shotgun (WGS) entry which is preliminary data.</text>
</comment>
<feature type="active site" description="Proton donor" evidence="6">
    <location>
        <position position="120"/>
    </location>
</feature>
<gene>
    <name evidence="8" type="primary">wzb_2</name>
    <name evidence="8" type="ORF">NtB2_01441</name>
</gene>
<dbReference type="OrthoDB" id="9784339at2"/>
<dbReference type="CDD" id="cd16343">
    <property type="entry name" value="LMWPTP"/>
    <property type="match status" value="1"/>
</dbReference>
<dbReference type="AlphaFoldDB" id="A0A2R5HH43"/>
<feature type="domain" description="Phosphotyrosine protein phosphatase I" evidence="7">
    <location>
        <begin position="3"/>
        <end position="144"/>
    </location>
</feature>
<evidence type="ECO:0000256" key="2">
    <source>
        <dbReference type="ARBA" id="ARBA00013064"/>
    </source>
</evidence>
<dbReference type="PANTHER" id="PTHR11717:SF7">
    <property type="entry name" value="LOW MOLECULAR WEIGHT PHOSPHOTYROSINE PROTEIN PHOSPHATASE"/>
    <property type="match status" value="1"/>
</dbReference>
<feature type="active site" evidence="6">
    <location>
        <position position="15"/>
    </location>
</feature>